<evidence type="ECO:0000313" key="3">
    <source>
        <dbReference type="EMBL" id="QDY99586.1"/>
    </source>
</evidence>
<keyword evidence="3" id="KW-0031">Aminopeptidase</keyword>
<gene>
    <name evidence="3" type="ORF">FQ775_03910</name>
</gene>
<reference evidence="3" key="1">
    <citation type="submission" date="2020-04" db="EMBL/GenBank/DDBJ databases">
        <title>Nitratireductor sp. nov. isolated from mangrove soil.</title>
        <authorList>
            <person name="Ye Y."/>
        </authorList>
    </citation>
    <scope>NUCLEOTIDE SEQUENCE</scope>
    <source>
        <strain evidence="3">SY7</strain>
    </source>
</reference>
<dbReference type="PANTHER" id="PTHR46112">
    <property type="entry name" value="AMINOPEPTIDASE"/>
    <property type="match status" value="1"/>
</dbReference>
<dbReference type="PANTHER" id="PTHR46112:SF2">
    <property type="entry name" value="XAA-PRO AMINOPEPTIDASE P-RELATED"/>
    <property type="match status" value="1"/>
</dbReference>
<keyword evidence="4" id="KW-1185">Reference proteome</keyword>
<dbReference type="Pfam" id="PF00557">
    <property type="entry name" value="Peptidase_M24"/>
    <property type="match status" value="1"/>
</dbReference>
<proteinExistence type="predicted"/>
<feature type="domain" description="Creatinase N-terminal" evidence="2">
    <location>
        <begin position="6"/>
        <end position="144"/>
    </location>
</feature>
<dbReference type="SUPFAM" id="SSF55920">
    <property type="entry name" value="Creatinase/aminopeptidase"/>
    <property type="match status" value="1"/>
</dbReference>
<dbReference type="CDD" id="cd01066">
    <property type="entry name" value="APP_MetAP"/>
    <property type="match status" value="1"/>
</dbReference>
<keyword evidence="3" id="KW-0645">Protease</keyword>
<dbReference type="Proteomes" id="UP000321389">
    <property type="component" value="Chromosome"/>
</dbReference>
<dbReference type="InterPro" id="IPR000994">
    <property type="entry name" value="Pept_M24"/>
</dbReference>
<dbReference type="SUPFAM" id="SSF53092">
    <property type="entry name" value="Creatinase/prolidase N-terminal domain"/>
    <property type="match status" value="1"/>
</dbReference>
<dbReference type="KEGG" id="niy:FQ775_03910"/>
<name>A0A5B8KVA0_9HYPH</name>
<accession>A0A5B8KVA0</accession>
<organism evidence="3 4">
    <name type="scientific">Nitratireductor mangrovi</name>
    <dbReference type="NCBI Taxonomy" id="2599600"/>
    <lineage>
        <taxon>Bacteria</taxon>
        <taxon>Pseudomonadati</taxon>
        <taxon>Pseudomonadota</taxon>
        <taxon>Alphaproteobacteria</taxon>
        <taxon>Hyphomicrobiales</taxon>
        <taxon>Phyllobacteriaceae</taxon>
        <taxon>Nitratireductor</taxon>
    </lineage>
</organism>
<dbReference type="InterPro" id="IPR050659">
    <property type="entry name" value="Peptidase_M24B"/>
</dbReference>
<dbReference type="Gene3D" id="3.90.230.10">
    <property type="entry name" value="Creatinase/methionine aminopeptidase superfamily"/>
    <property type="match status" value="1"/>
</dbReference>
<feature type="domain" description="Peptidase M24" evidence="1">
    <location>
        <begin position="151"/>
        <end position="359"/>
    </location>
</feature>
<dbReference type="EMBL" id="CP042301">
    <property type="protein sequence ID" value="QDY99586.1"/>
    <property type="molecule type" value="Genomic_DNA"/>
</dbReference>
<evidence type="ECO:0000259" key="1">
    <source>
        <dbReference type="Pfam" id="PF00557"/>
    </source>
</evidence>
<dbReference type="InterPro" id="IPR000587">
    <property type="entry name" value="Creatinase_N"/>
</dbReference>
<evidence type="ECO:0000313" key="4">
    <source>
        <dbReference type="Proteomes" id="UP000321389"/>
    </source>
</evidence>
<keyword evidence="3" id="KW-0378">Hydrolase</keyword>
<dbReference type="OrthoDB" id="9806388at2"/>
<dbReference type="InterPro" id="IPR029149">
    <property type="entry name" value="Creatin/AminoP/Spt16_N"/>
</dbReference>
<dbReference type="Gene3D" id="3.40.350.10">
    <property type="entry name" value="Creatinase/prolidase N-terminal domain"/>
    <property type="match status" value="1"/>
</dbReference>
<dbReference type="AlphaFoldDB" id="A0A5B8KVA0"/>
<evidence type="ECO:0000259" key="2">
    <source>
        <dbReference type="Pfam" id="PF01321"/>
    </source>
</evidence>
<sequence length="378" mass="41381">MRQAILDKLQGLMKVRSLDAIITSSPENFGYVAGFIPPSQPLMRHRHAMAIVPSGGAPGLFCVDMEESTVKREAPDSPLSVWREFSDDPMQVLASTLAGMGLARARLGLELDYIAASDFARLTGFLPHASLVGVEKDLSRLRQIKTPGEVELIRRLSRIADQAISESLAAVRGGDTELDIAAVLTRRIYELGAENFKLLIVATGERSQLPNVGPTARKLQRGDVCRVEIFSVIGGYQAGVCRTAYVQEAPPMAEEIWRLMVECKYAILDRIRPGASCLDVYRDFIARLETMNLPPISFVGHGIGLHLHEDPYIGETPILGEPGGDAPIEEDMVLGFEPLCYRTGYGFGVQNKDVLHVTADGATLLSDYTNTDTLIRID</sequence>
<protein>
    <submittedName>
        <fullName evidence="3">Aminopeptidase P family protein</fullName>
    </submittedName>
</protein>
<dbReference type="Pfam" id="PF01321">
    <property type="entry name" value="Creatinase_N"/>
    <property type="match status" value="1"/>
</dbReference>
<dbReference type="InterPro" id="IPR036005">
    <property type="entry name" value="Creatinase/aminopeptidase-like"/>
</dbReference>
<dbReference type="GO" id="GO:0004177">
    <property type="term" value="F:aminopeptidase activity"/>
    <property type="evidence" value="ECO:0007669"/>
    <property type="project" value="UniProtKB-KW"/>
</dbReference>
<dbReference type="RefSeq" id="WP_146298242.1">
    <property type="nucleotide sequence ID" value="NZ_CP042301.2"/>
</dbReference>